<feature type="compositionally biased region" description="Low complexity" evidence="1">
    <location>
        <begin position="39"/>
        <end position="63"/>
    </location>
</feature>
<dbReference type="EMBL" id="HBUE01236678">
    <property type="protein sequence ID" value="CAG6547384.1"/>
    <property type="molecule type" value="Transcribed_RNA"/>
</dbReference>
<feature type="region of interest" description="Disordered" evidence="1">
    <location>
        <begin position="1"/>
        <end position="69"/>
    </location>
</feature>
<dbReference type="EMBL" id="HBUE01343600">
    <property type="protein sequence ID" value="CAG6599578.1"/>
    <property type="molecule type" value="Transcribed_RNA"/>
</dbReference>
<feature type="compositionally biased region" description="Basic and acidic residues" evidence="1">
    <location>
        <begin position="23"/>
        <end position="33"/>
    </location>
</feature>
<evidence type="ECO:0000313" key="2">
    <source>
        <dbReference type="EMBL" id="CAG6599578.1"/>
    </source>
</evidence>
<dbReference type="AlphaFoldDB" id="A0A8D8L0M5"/>
<sequence length="155" mass="17129">MDQQPKPDVPAVVARRRRKTARQLRESTPDPSRDGATGEGSASQSQASDDQSGSEGKGSLSSSGGSGVKKSFIERAMDYSSHRNKILARKDKKLATMTPRSRSVPREVEVESVPSSPEIFSLLRRAKKSLTGSRYVTRRRTLTRDVTTEFYKLVT</sequence>
<proteinExistence type="predicted"/>
<reference evidence="2" key="1">
    <citation type="submission" date="2021-05" db="EMBL/GenBank/DDBJ databases">
        <authorList>
            <person name="Alioto T."/>
            <person name="Alioto T."/>
            <person name="Gomez Garrido J."/>
        </authorList>
    </citation>
    <scope>NUCLEOTIDE SEQUENCE</scope>
</reference>
<organism evidence="2">
    <name type="scientific">Culex pipiens</name>
    <name type="common">House mosquito</name>
    <dbReference type="NCBI Taxonomy" id="7175"/>
    <lineage>
        <taxon>Eukaryota</taxon>
        <taxon>Metazoa</taxon>
        <taxon>Ecdysozoa</taxon>
        <taxon>Arthropoda</taxon>
        <taxon>Hexapoda</taxon>
        <taxon>Insecta</taxon>
        <taxon>Pterygota</taxon>
        <taxon>Neoptera</taxon>
        <taxon>Endopterygota</taxon>
        <taxon>Diptera</taxon>
        <taxon>Nematocera</taxon>
        <taxon>Culicoidea</taxon>
        <taxon>Culicidae</taxon>
        <taxon>Culicinae</taxon>
        <taxon>Culicini</taxon>
        <taxon>Culex</taxon>
        <taxon>Culex</taxon>
    </lineage>
</organism>
<evidence type="ECO:0000256" key="1">
    <source>
        <dbReference type="SAM" id="MobiDB-lite"/>
    </source>
</evidence>
<dbReference type="EMBL" id="HBUE01004933">
    <property type="protein sequence ID" value="CAG6445500.1"/>
    <property type="molecule type" value="Transcribed_RNA"/>
</dbReference>
<accession>A0A8D8L0M5</accession>
<protein>
    <submittedName>
        <fullName evidence="2">(northern house mosquito) hypothetical protein</fullName>
    </submittedName>
</protein>
<feature type="region of interest" description="Disordered" evidence="1">
    <location>
        <begin position="91"/>
        <end position="115"/>
    </location>
</feature>
<name>A0A8D8L0M5_CULPI</name>